<dbReference type="AlphaFoldDB" id="A0A928Z1D1"/>
<protein>
    <submittedName>
        <fullName evidence="1">Uncharacterized protein</fullName>
    </submittedName>
</protein>
<proteinExistence type="predicted"/>
<name>A0A928Z1D1_9CYAN</name>
<organism evidence="1 2">
    <name type="scientific">Romeriopsis navalis LEGE 11480</name>
    <dbReference type="NCBI Taxonomy" id="2777977"/>
    <lineage>
        <taxon>Bacteria</taxon>
        <taxon>Bacillati</taxon>
        <taxon>Cyanobacteriota</taxon>
        <taxon>Cyanophyceae</taxon>
        <taxon>Leptolyngbyales</taxon>
        <taxon>Leptolyngbyaceae</taxon>
        <taxon>Romeriopsis</taxon>
        <taxon>Romeriopsis navalis</taxon>
    </lineage>
</organism>
<dbReference type="EMBL" id="JADEXQ010000012">
    <property type="protein sequence ID" value="MBE9029206.1"/>
    <property type="molecule type" value="Genomic_DNA"/>
</dbReference>
<evidence type="ECO:0000313" key="2">
    <source>
        <dbReference type="Proteomes" id="UP000625316"/>
    </source>
</evidence>
<reference evidence="1" key="1">
    <citation type="submission" date="2020-10" db="EMBL/GenBank/DDBJ databases">
        <authorList>
            <person name="Castelo-Branco R."/>
            <person name="Eusebio N."/>
            <person name="Adriana R."/>
            <person name="Vieira A."/>
            <person name="Brugerolle De Fraissinette N."/>
            <person name="Rezende De Castro R."/>
            <person name="Schneider M.P."/>
            <person name="Vasconcelos V."/>
            <person name="Leao P.N."/>
        </authorList>
    </citation>
    <scope>NUCLEOTIDE SEQUENCE</scope>
    <source>
        <strain evidence="1">LEGE 11480</strain>
    </source>
</reference>
<dbReference type="Proteomes" id="UP000625316">
    <property type="component" value="Unassembled WGS sequence"/>
</dbReference>
<accession>A0A928Z1D1</accession>
<comment type="caution">
    <text evidence="1">The sequence shown here is derived from an EMBL/GenBank/DDBJ whole genome shotgun (WGS) entry which is preliminary data.</text>
</comment>
<sequence>MKPQFADTASWQQADMLMQPALIRTIDNVRKQLEQETTTWKGEYREFPIWPADVSEETQAKIVLLQQELNTATPAQVDDIEDALAQMPQPIPGYELVLSHPQQPDPIIVNVWEICYRICFLNPDAVIAGEAPVQVDTSLIEDDTQAVNWTTLDTKTKLIIDAIFEDLNGVNSAPGDQ</sequence>
<evidence type="ECO:0000313" key="1">
    <source>
        <dbReference type="EMBL" id="MBE9029206.1"/>
    </source>
</evidence>
<keyword evidence="2" id="KW-1185">Reference proteome</keyword>
<gene>
    <name evidence="1" type="ORF">IQ266_05445</name>
</gene>